<evidence type="ECO:0000313" key="2">
    <source>
        <dbReference type="Proteomes" id="UP000886501"/>
    </source>
</evidence>
<gene>
    <name evidence="1" type="ORF">BDM02DRAFT_895928</name>
</gene>
<protein>
    <submittedName>
        <fullName evidence="1">Uncharacterized protein</fullName>
    </submittedName>
</protein>
<comment type="caution">
    <text evidence="1">The sequence shown here is derived from an EMBL/GenBank/DDBJ whole genome shotgun (WGS) entry which is preliminary data.</text>
</comment>
<name>A0ACB6ZPY1_THEGA</name>
<dbReference type="Proteomes" id="UP000886501">
    <property type="component" value="Unassembled WGS sequence"/>
</dbReference>
<reference evidence="1" key="1">
    <citation type="submission" date="2019-10" db="EMBL/GenBank/DDBJ databases">
        <authorList>
            <consortium name="DOE Joint Genome Institute"/>
            <person name="Kuo A."/>
            <person name="Miyauchi S."/>
            <person name="Kiss E."/>
            <person name="Drula E."/>
            <person name="Kohler A."/>
            <person name="Sanchez-Garcia M."/>
            <person name="Andreopoulos B."/>
            <person name="Barry K.W."/>
            <person name="Bonito G."/>
            <person name="Buee M."/>
            <person name="Carver A."/>
            <person name="Chen C."/>
            <person name="Cichocki N."/>
            <person name="Clum A."/>
            <person name="Culley D."/>
            <person name="Crous P.W."/>
            <person name="Fauchery L."/>
            <person name="Girlanda M."/>
            <person name="Hayes R."/>
            <person name="Keri Z."/>
            <person name="Labutti K."/>
            <person name="Lipzen A."/>
            <person name="Lombard V."/>
            <person name="Magnuson J."/>
            <person name="Maillard F."/>
            <person name="Morin E."/>
            <person name="Murat C."/>
            <person name="Nolan M."/>
            <person name="Ohm R."/>
            <person name="Pangilinan J."/>
            <person name="Pereira M."/>
            <person name="Perotto S."/>
            <person name="Peter M."/>
            <person name="Riley R."/>
            <person name="Sitrit Y."/>
            <person name="Stielow B."/>
            <person name="Szollosi G."/>
            <person name="Zifcakova L."/>
            <person name="Stursova M."/>
            <person name="Spatafora J.W."/>
            <person name="Tedersoo L."/>
            <person name="Vaario L.-M."/>
            <person name="Yamada A."/>
            <person name="Yan M."/>
            <person name="Wang P."/>
            <person name="Xu J."/>
            <person name="Bruns T."/>
            <person name="Baldrian P."/>
            <person name="Vilgalys R."/>
            <person name="Henrissat B."/>
            <person name="Grigoriev I.V."/>
            <person name="Hibbett D."/>
            <person name="Nagy L.G."/>
            <person name="Martin F.M."/>
        </authorList>
    </citation>
    <scope>NUCLEOTIDE SEQUENCE</scope>
    <source>
        <strain evidence="1">P2</strain>
    </source>
</reference>
<sequence length="273" mass="31249">MTIECFDDPTADFILRSSLPATDFHVHRLILSLASPFFDQMLSLPQPSSKELAKIPVVEVSEPPDILQLLLQFIYPVPNPIIDGDLNTLILVLHASIKYDVLPAIESLRRQLVSERYLKQSPTRIYAIASRYELEEEAKLASKYTLGISILDAPLLEELRYISAFSYHRLLVLHHTRAKAAQALLQLRGDVKCMECNGTYGAFSEGPKWWLDFQRRAAEELSARPTTEVIFTMEFLSRSFQRVECRKCPLSLFESWSFLEELKRKIDELSATV</sequence>
<reference evidence="1" key="2">
    <citation type="journal article" date="2020" name="Nat. Commun.">
        <title>Large-scale genome sequencing of mycorrhizal fungi provides insights into the early evolution of symbiotic traits.</title>
        <authorList>
            <person name="Miyauchi S."/>
            <person name="Kiss E."/>
            <person name="Kuo A."/>
            <person name="Drula E."/>
            <person name="Kohler A."/>
            <person name="Sanchez-Garcia M."/>
            <person name="Morin E."/>
            <person name="Andreopoulos B."/>
            <person name="Barry K.W."/>
            <person name="Bonito G."/>
            <person name="Buee M."/>
            <person name="Carver A."/>
            <person name="Chen C."/>
            <person name="Cichocki N."/>
            <person name="Clum A."/>
            <person name="Culley D."/>
            <person name="Crous P.W."/>
            <person name="Fauchery L."/>
            <person name="Girlanda M."/>
            <person name="Hayes R.D."/>
            <person name="Keri Z."/>
            <person name="LaButti K."/>
            <person name="Lipzen A."/>
            <person name="Lombard V."/>
            <person name="Magnuson J."/>
            <person name="Maillard F."/>
            <person name="Murat C."/>
            <person name="Nolan M."/>
            <person name="Ohm R.A."/>
            <person name="Pangilinan J."/>
            <person name="Pereira M.F."/>
            <person name="Perotto S."/>
            <person name="Peter M."/>
            <person name="Pfister S."/>
            <person name="Riley R."/>
            <person name="Sitrit Y."/>
            <person name="Stielow J.B."/>
            <person name="Szollosi G."/>
            <person name="Zifcakova L."/>
            <person name="Stursova M."/>
            <person name="Spatafora J.W."/>
            <person name="Tedersoo L."/>
            <person name="Vaario L.M."/>
            <person name="Yamada A."/>
            <person name="Yan M."/>
            <person name="Wang P."/>
            <person name="Xu J."/>
            <person name="Bruns T."/>
            <person name="Baldrian P."/>
            <person name="Vilgalys R."/>
            <person name="Dunand C."/>
            <person name="Henrissat B."/>
            <person name="Grigoriev I.V."/>
            <person name="Hibbett D."/>
            <person name="Nagy L.G."/>
            <person name="Martin F.M."/>
        </authorList>
    </citation>
    <scope>NUCLEOTIDE SEQUENCE</scope>
    <source>
        <strain evidence="1">P2</strain>
    </source>
</reference>
<accession>A0ACB6ZPY1</accession>
<dbReference type="EMBL" id="MU117977">
    <property type="protein sequence ID" value="KAF9651196.1"/>
    <property type="molecule type" value="Genomic_DNA"/>
</dbReference>
<evidence type="ECO:0000313" key="1">
    <source>
        <dbReference type="EMBL" id="KAF9651196.1"/>
    </source>
</evidence>
<proteinExistence type="predicted"/>
<organism evidence="1 2">
    <name type="scientific">Thelephora ganbajun</name>
    <name type="common">Ganba fungus</name>
    <dbReference type="NCBI Taxonomy" id="370292"/>
    <lineage>
        <taxon>Eukaryota</taxon>
        <taxon>Fungi</taxon>
        <taxon>Dikarya</taxon>
        <taxon>Basidiomycota</taxon>
        <taxon>Agaricomycotina</taxon>
        <taxon>Agaricomycetes</taxon>
        <taxon>Thelephorales</taxon>
        <taxon>Thelephoraceae</taxon>
        <taxon>Thelephora</taxon>
    </lineage>
</organism>
<keyword evidence="2" id="KW-1185">Reference proteome</keyword>